<feature type="chain" id="PRO_5034239392" description="Ig-like domain-containing protein" evidence="6">
    <location>
        <begin position="27"/>
        <end position="334"/>
    </location>
</feature>
<evidence type="ECO:0000256" key="4">
    <source>
        <dbReference type="SAM" id="MobiDB-lite"/>
    </source>
</evidence>
<evidence type="ECO:0000256" key="1">
    <source>
        <dbReference type="ARBA" id="ARBA00004370"/>
    </source>
</evidence>
<evidence type="ECO:0000256" key="6">
    <source>
        <dbReference type="SAM" id="SignalP"/>
    </source>
</evidence>
<sequence>MGVRPGWGWLLLPVCQALVVPREVSGQEGETLSLRCWYARGYEGYNKYWCRGAARGSCHKVVETAGREVPRQHGRISITDNHIFCVVLLTVEELSMEDAGSYWCGVERAGRDIMEPVTVRVRPAPSPAPWLSNTTTEFPHNTNVTAAGVGLQKENTSLQKGQEQPPSSPPSLSGPALQVLLPTVVLLLLLAVAGSGGLIHARRRRRRRRRKEGNGTGAPAQRGQGTSPALSLLINESFDDPFSLTPALQKPLGAVGSSQLCSPAVQAQQHHQAAGDAPPPRTKGPAAPKQPGTAAELNNIYDNELYLRKGTRTDSSDTEEQHSEPGDDGFYINS</sequence>
<evidence type="ECO:0000256" key="5">
    <source>
        <dbReference type="SAM" id="Phobius"/>
    </source>
</evidence>
<evidence type="ECO:0000313" key="9">
    <source>
        <dbReference type="Proteomes" id="UP000694428"/>
    </source>
</evidence>
<feature type="compositionally biased region" description="Basic and acidic residues" evidence="4">
    <location>
        <begin position="305"/>
        <end position="325"/>
    </location>
</feature>
<dbReference type="PANTHER" id="PTHR11860">
    <property type="entry name" value="POLYMERIC-IMMUNOGLOBULIN RECEPTOR"/>
    <property type="match status" value="1"/>
</dbReference>
<feature type="domain" description="Ig-like" evidence="7">
    <location>
        <begin position="13"/>
        <end position="120"/>
    </location>
</feature>
<dbReference type="PROSITE" id="PS50835">
    <property type="entry name" value="IG_LIKE"/>
    <property type="match status" value="1"/>
</dbReference>
<dbReference type="GO" id="GO:0004888">
    <property type="term" value="F:transmembrane signaling receptor activity"/>
    <property type="evidence" value="ECO:0007669"/>
    <property type="project" value="TreeGrafter"/>
</dbReference>
<dbReference type="AlphaFoldDB" id="A0A8C9LFP3"/>
<dbReference type="InterPro" id="IPR036179">
    <property type="entry name" value="Ig-like_dom_sf"/>
</dbReference>
<feature type="region of interest" description="Disordered" evidence="4">
    <location>
        <begin position="263"/>
        <end position="334"/>
    </location>
</feature>
<reference evidence="8" key="1">
    <citation type="submission" date="2025-08" db="UniProtKB">
        <authorList>
            <consortium name="Ensembl"/>
        </authorList>
    </citation>
    <scope>IDENTIFICATION</scope>
</reference>
<reference evidence="8" key="2">
    <citation type="submission" date="2025-09" db="UniProtKB">
        <authorList>
            <consortium name="Ensembl"/>
        </authorList>
    </citation>
    <scope>IDENTIFICATION</scope>
</reference>
<dbReference type="InterPro" id="IPR007110">
    <property type="entry name" value="Ig-like_dom"/>
</dbReference>
<evidence type="ECO:0000256" key="3">
    <source>
        <dbReference type="ARBA" id="ARBA00023136"/>
    </source>
</evidence>
<comment type="subcellular location">
    <subcellularLocation>
        <location evidence="1">Membrane</location>
    </subcellularLocation>
</comment>
<dbReference type="InterPro" id="IPR050671">
    <property type="entry name" value="CD300_family_receptors"/>
</dbReference>
<keyword evidence="9" id="KW-1185">Reference proteome</keyword>
<keyword evidence="3 5" id="KW-0472">Membrane</keyword>
<feature type="compositionally biased region" description="Polar residues" evidence="4">
    <location>
        <begin position="155"/>
        <end position="164"/>
    </location>
</feature>
<dbReference type="GO" id="GO:0005886">
    <property type="term" value="C:plasma membrane"/>
    <property type="evidence" value="ECO:0007669"/>
    <property type="project" value="TreeGrafter"/>
</dbReference>
<dbReference type="InterPro" id="IPR013106">
    <property type="entry name" value="Ig_V-set"/>
</dbReference>
<feature type="region of interest" description="Disordered" evidence="4">
    <location>
        <begin position="155"/>
        <end position="174"/>
    </location>
</feature>
<organism evidence="8 9">
    <name type="scientific">Pavo cristatus</name>
    <name type="common">Indian peafowl</name>
    <name type="synonym">Blue peafowl</name>
    <dbReference type="NCBI Taxonomy" id="9049"/>
    <lineage>
        <taxon>Eukaryota</taxon>
        <taxon>Metazoa</taxon>
        <taxon>Chordata</taxon>
        <taxon>Craniata</taxon>
        <taxon>Vertebrata</taxon>
        <taxon>Euteleostomi</taxon>
        <taxon>Archelosauria</taxon>
        <taxon>Archosauria</taxon>
        <taxon>Dinosauria</taxon>
        <taxon>Saurischia</taxon>
        <taxon>Theropoda</taxon>
        <taxon>Coelurosauria</taxon>
        <taxon>Aves</taxon>
        <taxon>Neognathae</taxon>
        <taxon>Galloanserae</taxon>
        <taxon>Galliformes</taxon>
        <taxon>Phasianidae</taxon>
        <taxon>Phasianinae</taxon>
        <taxon>Pavo</taxon>
    </lineage>
</organism>
<dbReference type="PANTHER" id="PTHR11860:SF87">
    <property type="entry name" value="CMRF35-LIKE MOLECULE 8"/>
    <property type="match status" value="1"/>
</dbReference>
<name>A0A8C9LFP3_PAVCR</name>
<protein>
    <recommendedName>
        <fullName evidence="7">Ig-like domain-containing protein</fullName>
    </recommendedName>
</protein>
<dbReference type="Gene3D" id="2.60.40.10">
    <property type="entry name" value="Immunoglobulins"/>
    <property type="match status" value="1"/>
</dbReference>
<dbReference type="Ensembl" id="ENSPSTT00000026327.1">
    <property type="protein sequence ID" value="ENSPSTP00000025018.1"/>
    <property type="gene ID" value="ENSPSTG00000018455.1"/>
</dbReference>
<dbReference type="InterPro" id="IPR013783">
    <property type="entry name" value="Ig-like_fold"/>
</dbReference>
<feature type="compositionally biased region" description="Basic residues" evidence="4">
    <location>
        <begin position="200"/>
        <end position="211"/>
    </location>
</feature>
<dbReference type="SMART" id="SM00409">
    <property type="entry name" value="IG"/>
    <property type="match status" value="1"/>
</dbReference>
<dbReference type="Proteomes" id="UP000694428">
    <property type="component" value="Unplaced"/>
</dbReference>
<keyword evidence="2 5" id="KW-0812">Transmembrane</keyword>
<evidence type="ECO:0000256" key="2">
    <source>
        <dbReference type="ARBA" id="ARBA00022692"/>
    </source>
</evidence>
<evidence type="ECO:0000313" key="8">
    <source>
        <dbReference type="Ensembl" id="ENSPSTP00000025018.1"/>
    </source>
</evidence>
<feature type="region of interest" description="Disordered" evidence="4">
    <location>
        <begin position="199"/>
        <end position="227"/>
    </location>
</feature>
<accession>A0A8C9LFP3</accession>
<dbReference type="InterPro" id="IPR003599">
    <property type="entry name" value="Ig_sub"/>
</dbReference>
<proteinExistence type="predicted"/>
<keyword evidence="5" id="KW-1133">Transmembrane helix</keyword>
<feature type="signal peptide" evidence="6">
    <location>
        <begin position="1"/>
        <end position="26"/>
    </location>
</feature>
<feature type="transmembrane region" description="Helical" evidence="5">
    <location>
        <begin position="179"/>
        <end position="201"/>
    </location>
</feature>
<feature type="compositionally biased region" description="Low complexity" evidence="4">
    <location>
        <begin position="263"/>
        <end position="276"/>
    </location>
</feature>
<keyword evidence="6" id="KW-0732">Signal</keyword>
<dbReference type="Pfam" id="PF07686">
    <property type="entry name" value="V-set"/>
    <property type="match status" value="1"/>
</dbReference>
<dbReference type="CDD" id="cd05716">
    <property type="entry name" value="IgV_pIgR_like"/>
    <property type="match status" value="1"/>
</dbReference>
<evidence type="ECO:0000259" key="7">
    <source>
        <dbReference type="PROSITE" id="PS50835"/>
    </source>
</evidence>
<dbReference type="SUPFAM" id="SSF48726">
    <property type="entry name" value="Immunoglobulin"/>
    <property type="match status" value="1"/>
</dbReference>